<organism evidence="1 2">
    <name type="scientific">Bauhinia variegata</name>
    <name type="common">Purple orchid tree</name>
    <name type="synonym">Phanera variegata</name>
    <dbReference type="NCBI Taxonomy" id="167791"/>
    <lineage>
        <taxon>Eukaryota</taxon>
        <taxon>Viridiplantae</taxon>
        <taxon>Streptophyta</taxon>
        <taxon>Embryophyta</taxon>
        <taxon>Tracheophyta</taxon>
        <taxon>Spermatophyta</taxon>
        <taxon>Magnoliopsida</taxon>
        <taxon>eudicotyledons</taxon>
        <taxon>Gunneridae</taxon>
        <taxon>Pentapetalae</taxon>
        <taxon>rosids</taxon>
        <taxon>fabids</taxon>
        <taxon>Fabales</taxon>
        <taxon>Fabaceae</taxon>
        <taxon>Cercidoideae</taxon>
        <taxon>Cercideae</taxon>
        <taxon>Bauhiniinae</taxon>
        <taxon>Bauhinia</taxon>
    </lineage>
</organism>
<name>A0ACB9Q7S4_BAUVA</name>
<evidence type="ECO:0000313" key="2">
    <source>
        <dbReference type="Proteomes" id="UP000828941"/>
    </source>
</evidence>
<dbReference type="EMBL" id="CM039426">
    <property type="protein sequence ID" value="KAI4356089.1"/>
    <property type="molecule type" value="Genomic_DNA"/>
</dbReference>
<evidence type="ECO:0000313" key="1">
    <source>
        <dbReference type="EMBL" id="KAI4356089.1"/>
    </source>
</evidence>
<accession>A0ACB9Q7S4</accession>
<comment type="caution">
    <text evidence="1">The sequence shown here is derived from an EMBL/GenBank/DDBJ whole genome shotgun (WGS) entry which is preliminary data.</text>
</comment>
<reference evidence="1 2" key="1">
    <citation type="journal article" date="2022" name="DNA Res.">
        <title>Chromosomal-level genome assembly of the orchid tree Bauhinia variegata (Leguminosae; Cercidoideae) supports the allotetraploid origin hypothesis of Bauhinia.</title>
        <authorList>
            <person name="Zhong Y."/>
            <person name="Chen Y."/>
            <person name="Zheng D."/>
            <person name="Pang J."/>
            <person name="Liu Y."/>
            <person name="Luo S."/>
            <person name="Meng S."/>
            <person name="Qian L."/>
            <person name="Wei D."/>
            <person name="Dai S."/>
            <person name="Zhou R."/>
        </authorList>
    </citation>
    <scope>NUCLEOTIDE SEQUENCE [LARGE SCALE GENOMIC DNA]</scope>
    <source>
        <strain evidence="1">BV-YZ2020</strain>
    </source>
</reference>
<dbReference type="Proteomes" id="UP000828941">
    <property type="component" value="Chromosome 1"/>
</dbReference>
<gene>
    <name evidence="1" type="ORF">L6164_000137</name>
</gene>
<protein>
    <submittedName>
        <fullName evidence="1">Uncharacterized protein</fullName>
    </submittedName>
</protein>
<proteinExistence type="predicted"/>
<keyword evidence="2" id="KW-1185">Reference proteome</keyword>
<sequence length="198" mass="21866">MSTLEDTEAKNHVQSPTAPPVPPSVENPTPTTEETGVTGIVQRWERDDLFKKGLLALRGLALIFSLISFIVMASNSQGDWRKFDRFEEYRYVLAIAILSTLYTVAQVFRQIQELSTGKNLLQRKTASLIDFFGDQIMAYLLMSSASSAVPLTNRLRESADTIFSDSSAAAISMSFMAFLCLGASAMISGYKLSTQPYI</sequence>